<dbReference type="InterPro" id="IPR012132">
    <property type="entry name" value="GMC_OxRdtase"/>
</dbReference>
<dbReference type="InterPro" id="IPR007867">
    <property type="entry name" value="GMC_OxRtase_C"/>
</dbReference>
<dbReference type="GO" id="GO:0016614">
    <property type="term" value="F:oxidoreductase activity, acting on CH-OH group of donors"/>
    <property type="evidence" value="ECO:0007669"/>
    <property type="project" value="InterPro"/>
</dbReference>
<dbReference type="PROSITE" id="PS00624">
    <property type="entry name" value="GMC_OXRED_2"/>
    <property type="match status" value="1"/>
</dbReference>
<evidence type="ECO:0000256" key="2">
    <source>
        <dbReference type="ARBA" id="ARBA00010790"/>
    </source>
</evidence>
<feature type="binding site" evidence="5">
    <location>
        <position position="84"/>
    </location>
    <ligand>
        <name>FAD</name>
        <dbReference type="ChEBI" id="CHEBI:57692"/>
    </ligand>
</feature>
<dbReference type="NCBIfam" id="NF002550">
    <property type="entry name" value="PRK02106.1"/>
    <property type="match status" value="1"/>
</dbReference>
<dbReference type="Gene3D" id="3.50.50.60">
    <property type="entry name" value="FAD/NAD(P)-binding domain"/>
    <property type="match status" value="1"/>
</dbReference>
<dbReference type="Proteomes" id="UP000066624">
    <property type="component" value="Chromosome"/>
</dbReference>
<evidence type="ECO:0000313" key="8">
    <source>
        <dbReference type="Proteomes" id="UP000066624"/>
    </source>
</evidence>
<evidence type="ECO:0000256" key="5">
    <source>
        <dbReference type="PIRSR" id="PIRSR000137-2"/>
    </source>
</evidence>
<comment type="similarity">
    <text evidence="2 6">Belongs to the GMC oxidoreductase family.</text>
</comment>
<dbReference type="STRING" id="1579979.WM2015_328"/>
<proteinExistence type="inferred from homology"/>
<dbReference type="Pfam" id="PF00732">
    <property type="entry name" value="GMC_oxred_N"/>
    <property type="match status" value="1"/>
</dbReference>
<reference evidence="7 8" key="1">
    <citation type="submission" date="2015-07" db="EMBL/GenBank/DDBJ databases">
        <authorList>
            <person name="Noorani M."/>
        </authorList>
    </citation>
    <scope>NUCLEOTIDE SEQUENCE [LARGE SCALE GENOMIC DNA]</scope>
    <source>
        <strain evidence="7 8">KCTC 42284</strain>
    </source>
</reference>
<name>A0A0K0XSW5_9GAMM</name>
<organism evidence="7 8">
    <name type="scientific">Wenzhouxiangella marina</name>
    <dbReference type="NCBI Taxonomy" id="1579979"/>
    <lineage>
        <taxon>Bacteria</taxon>
        <taxon>Pseudomonadati</taxon>
        <taxon>Pseudomonadota</taxon>
        <taxon>Gammaproteobacteria</taxon>
        <taxon>Chromatiales</taxon>
        <taxon>Wenzhouxiangellaceae</taxon>
        <taxon>Wenzhouxiangella</taxon>
    </lineage>
</organism>
<dbReference type="PIRSF" id="PIRSF000137">
    <property type="entry name" value="Alcohol_oxidase"/>
    <property type="match status" value="1"/>
</dbReference>
<dbReference type="PANTHER" id="PTHR11552">
    <property type="entry name" value="GLUCOSE-METHANOL-CHOLINE GMC OXIDOREDUCTASE"/>
    <property type="match status" value="1"/>
</dbReference>
<evidence type="ECO:0000256" key="3">
    <source>
        <dbReference type="ARBA" id="ARBA00022630"/>
    </source>
</evidence>
<dbReference type="EMBL" id="CP012154">
    <property type="protein sequence ID" value="AKS40711.1"/>
    <property type="molecule type" value="Genomic_DNA"/>
</dbReference>
<gene>
    <name evidence="7" type="ORF">WM2015_328</name>
</gene>
<dbReference type="OrthoDB" id="9785276at2"/>
<dbReference type="PATRIC" id="fig|1579979.3.peg.332"/>
<dbReference type="RefSeq" id="WP_049724401.1">
    <property type="nucleotide sequence ID" value="NZ_CP012154.1"/>
</dbReference>
<evidence type="ECO:0000256" key="6">
    <source>
        <dbReference type="RuleBase" id="RU003968"/>
    </source>
</evidence>
<protein>
    <submittedName>
        <fullName evidence="7">Choline dehydrogenase</fullName>
    </submittedName>
</protein>
<dbReference type="KEGG" id="wma:WM2015_328"/>
<dbReference type="Pfam" id="PF05199">
    <property type="entry name" value="GMC_oxred_C"/>
    <property type="match status" value="1"/>
</dbReference>
<dbReference type="SUPFAM" id="SSF54373">
    <property type="entry name" value="FAD-linked reductases, C-terminal domain"/>
    <property type="match status" value="1"/>
</dbReference>
<dbReference type="PROSITE" id="PS00623">
    <property type="entry name" value="GMC_OXRED_1"/>
    <property type="match status" value="1"/>
</dbReference>
<comment type="cofactor">
    <cofactor evidence="1 5">
        <name>FAD</name>
        <dbReference type="ChEBI" id="CHEBI:57692"/>
    </cofactor>
</comment>
<sequence length="539" mass="58928">MPNRYDYIIVGAGSAGCVLAHRLSADPSVSVLLLEAGPRDWNPFIHMPAGLAKLVNFKSLNWNYETEPEPALNNRRLYWPRGKVLGGSSSINAMCYSRGHRSDYEDWAALGNPGWAWKDVLPYFMRAEDQSRGADDLHGVGGPLSVSDLSYTNPLSDVFIQAAEQAGFARNRDFNGPAQRGVGFYQVTQRNGRRCSTAAGYLKPVRSRPNLTVITGALTLGLTFSGPDRVRGVRYAKRGIARTATAEREVLLAAGAINSPQLMMLSGIGPAGMLETAGVRVRHELTELGRNLQDHLDICTLTRCSQPVTYDQLSEIRVGLRYFLHREGEGTSNIAEAGAFLVSGRGRDDRPDVQMHFVPALLDDHGRNRLPGDGYTLHACPLRPESRGHLALRSADPRQPIAIHANYLSEAEDLEMMLDCVRLSREILDQPAFKPFRAHEIFPGNDVTSRTGLIDFIRNKAETIYHPVGTCRMGSDPHSVVDPELRVRGIEGLRVIDASIMPTLVGGNTNAPTVMIAEKAADLILGASAARTESTARAA</sequence>
<dbReference type="AlphaFoldDB" id="A0A0K0XSW5"/>
<dbReference type="InterPro" id="IPR000172">
    <property type="entry name" value="GMC_OxRdtase_N"/>
</dbReference>
<keyword evidence="8" id="KW-1185">Reference proteome</keyword>
<evidence type="ECO:0000256" key="1">
    <source>
        <dbReference type="ARBA" id="ARBA00001974"/>
    </source>
</evidence>
<accession>A0A0K0XSW5</accession>
<dbReference type="PROSITE" id="PS51257">
    <property type="entry name" value="PROKAR_LIPOPROTEIN"/>
    <property type="match status" value="1"/>
</dbReference>
<evidence type="ECO:0000313" key="7">
    <source>
        <dbReference type="EMBL" id="AKS40711.1"/>
    </source>
</evidence>
<keyword evidence="3 6" id="KW-0285">Flavoprotein</keyword>
<dbReference type="Gene3D" id="3.30.560.10">
    <property type="entry name" value="Glucose Oxidase, domain 3"/>
    <property type="match status" value="1"/>
</dbReference>
<dbReference type="SUPFAM" id="SSF51905">
    <property type="entry name" value="FAD/NAD(P)-binding domain"/>
    <property type="match status" value="1"/>
</dbReference>
<keyword evidence="4 5" id="KW-0274">FAD</keyword>
<evidence type="ECO:0000256" key="4">
    <source>
        <dbReference type="ARBA" id="ARBA00022827"/>
    </source>
</evidence>
<dbReference type="GO" id="GO:0050660">
    <property type="term" value="F:flavin adenine dinucleotide binding"/>
    <property type="evidence" value="ECO:0007669"/>
    <property type="project" value="InterPro"/>
</dbReference>
<dbReference type="PANTHER" id="PTHR11552:SF147">
    <property type="entry name" value="CHOLINE DEHYDROGENASE, MITOCHONDRIAL"/>
    <property type="match status" value="1"/>
</dbReference>
<dbReference type="InterPro" id="IPR036188">
    <property type="entry name" value="FAD/NAD-bd_sf"/>
</dbReference>